<keyword evidence="3" id="KW-1185">Reference proteome</keyword>
<organism evidence="2 3">
    <name type="scientific">Chaetoceros tenuissimus</name>
    <dbReference type="NCBI Taxonomy" id="426638"/>
    <lineage>
        <taxon>Eukaryota</taxon>
        <taxon>Sar</taxon>
        <taxon>Stramenopiles</taxon>
        <taxon>Ochrophyta</taxon>
        <taxon>Bacillariophyta</taxon>
        <taxon>Coscinodiscophyceae</taxon>
        <taxon>Chaetocerotophycidae</taxon>
        <taxon>Chaetocerotales</taxon>
        <taxon>Chaetocerotaceae</taxon>
        <taxon>Chaetoceros</taxon>
    </lineage>
</organism>
<accession>A0AAD3HE60</accession>
<sequence length="2275" mass="252018">MSTSPSNQSKVLDVLSNFNTTTKSLSQADFDKAKENFIADIQSPVSGLAGGSFWNDLVAKASSLGFSLVNETSTISTNSTSLTTDSNFPAPFDSEGGKKHLVALSALIGLPQSYVKELTEHVFENIAADKKANGLDEDKEKMHSLLGTKDLFLRVRNYHYSQQIDRIRIIRESLRIECTDEEEMSGNKNAMRDLCISFLKSIDEKISWSSSSRNDQSPNARGLFQMLLSLACATFKTIGREEIFRACELTDGPDASERNSGPVGDFGRKLLADHKLHHDVVIRSEALDSLFMLLYQKVEGGIDRTDYILLLIAMECQDFFVANEDFSLDDSKKIEKKQSKIASLIVAECTGLWSTMVEDSNVDWVSSHPILCNSPSVMNEIEAISDYLLNNLKNKVFERRRIYFSQNQEMIKSFDDDKIDTPESIAILTFGLLLKLCHSSSQDGSWAKHLKVRGMAVECVSVANDDCGAFGYLGSIMTHLIPSPLPNATSFDTSLNSFFSDIQDIHKDLTVLSIEEGTIEIEEDSESVIYASIAREILVTTLAAFRSSISRSLSPTKVDNLGMLCQLAAKLHRNSNSLCFRFWSEWDSTPQDLNLTDVGAISVEKADPLVLLLDVAHSVATSAIDSISSRTLEGDSMISVDCGRDEALILPCLAPLLGFLASLLPTKPDDIQTILSNFLPPVVIEISLLGIYHVVSKENFSSSDSDEMKREVDAAKHCMEALCILSTIASSESSGECTEWLRQSTHSSKYQIGGPALLHGIAIMAYQNSALEKSVSTEITSNALDCISYLCQHSQDDFDWVYKVGQSFSSVRNDSYRTFALHINKVTSSFLSLLSQLINSVAKATMSTDDSFLEHNIAFMKEISQGAFLACDIIASSSQSYELPIEHSNILKNSFKVLTSCTYVMNAISQYHSNETIKAEASTIRDSIIDAIADSTAVGSNIGFYSTFIISQRYAEVLEFRSRMAVSESKGLFMQDNKSELESEVLENLTIPEYDKLGSMVELSREALRLLKAWNDVTEQLTLESIGVEHTSSFADLDMDKISHEQQKNFDLTAYSRGPVRLFLSSAPIQSSQQLSASYLSLLTKFVSWQNEFKDLALISLDLLSSTIVQAKLDSNPDLLPLLDYSSSSIGVIMHIALCSIVNNGPIQSNESTIFVKLLNVICLATRCTPILCKTILNKDSDSKELLQSLEGMVCSTIPTPMKDCMRLATLLQSIYKLLDAVYKVSDDTSYRSSFTSSHPCLEIAESLLENGSLVQKCTSICNNLNPVLRQDIGNRPEHLHNLHQNAYTFAIFQYALKIIELDETRSKTSKYSKHIDRLNDVKMWFTTLNEGSAALVNAEATKEALQLLDNENIVISSSECYKSNSMKYLLSHIESAQRQLITRLLEISAASRGSLHSSLSVLQHVSEFVIMLLPQIETEVGKTALVNLAIDNLNNLTQCLSTSFTECNISVSQSLLDLLMTSASNILVFTSASISDASRADLNQDVILNNLDKILKSVERLLIIDTASDSKSSLNLRLNTLISTLPLLNVLNEIDLNEEGEESARSIKAGLVRFSSLSLNYLLHQNHEGSCSTKQQQQKSKEKSKLTLVSALSILSHVVLSCDHRKSMHAFQSFAMDLADIMRTTNLLESLSRHLDRSSKASALLFASKTRGKIHDPAFEITQSILSFALILSESKETVFTDIMSKGSLIQLVLKNDLITTSCQFWTVPNASLKSSLENRGYFDDIVSTTTTLSSKSLRYNCIPDPAHSVWRTTIRVLSAMLHSTSVENSEIRERVSSLAVDFLHYYEIPLTSFIEKCLNQAPDNKENSNSSSPSSGFGFTIATLAELSDIMSFVSELCSGEHKKYFECISPRLYGIMSNAAIAICRSLSSFLGALGTARELFQALTKLDEIMTSDMSQNPAAAKQYQNFSAHPLLADGVPNAKHQAIRNALYASSCCRCMTHEEYSLSLRGRPASNGNNEDLEHSFHSHVSNDFIYHMEEIASQCILGALSVVHKVHPTTSAFVSFSKQEAATLNLSTSPPLGAMVAIRQDVDSSIPNDTENIRYGRVIHYNQINKKMNVEYFDNQGVSAERDIDMYRLAMLEDTSKRVNLFQYKPAPESVSDSPSSNFTGPASIGNLILILRWCREHSQHPETITKRTSLELKGIANLASVILGNEIGIHIELDSPRFTPEQEKKVINVQLLSLFDEEIKLQGFDLAASSGSSNNEKSLQGLINDEVWRNIQLQLESSLMTARVEKEVAKKNSEQAGTETQYWGRRTPTNASSRIHRRSPFS</sequence>
<comment type="caution">
    <text evidence="2">The sequence shown here is derived from an EMBL/GenBank/DDBJ whole genome shotgun (WGS) entry which is preliminary data.</text>
</comment>
<dbReference type="EMBL" id="BLLK01000069">
    <property type="protein sequence ID" value="GFH60350.1"/>
    <property type="molecule type" value="Genomic_DNA"/>
</dbReference>
<dbReference type="Proteomes" id="UP001054902">
    <property type="component" value="Unassembled WGS sequence"/>
</dbReference>
<name>A0AAD3HE60_9STRA</name>
<proteinExistence type="predicted"/>
<evidence type="ECO:0000313" key="2">
    <source>
        <dbReference type="EMBL" id="GFH60350.1"/>
    </source>
</evidence>
<gene>
    <name evidence="2" type="ORF">CTEN210_16826</name>
</gene>
<evidence type="ECO:0000313" key="3">
    <source>
        <dbReference type="Proteomes" id="UP001054902"/>
    </source>
</evidence>
<evidence type="ECO:0000256" key="1">
    <source>
        <dbReference type="SAM" id="MobiDB-lite"/>
    </source>
</evidence>
<protein>
    <submittedName>
        <fullName evidence="2">Uncharacterized protein</fullName>
    </submittedName>
</protein>
<feature type="compositionally biased region" description="Polar residues" evidence="1">
    <location>
        <begin position="2247"/>
        <end position="2266"/>
    </location>
</feature>
<reference evidence="2 3" key="1">
    <citation type="journal article" date="2021" name="Sci. Rep.">
        <title>The genome of the diatom Chaetoceros tenuissimus carries an ancient integrated fragment of an extant virus.</title>
        <authorList>
            <person name="Hongo Y."/>
            <person name="Kimura K."/>
            <person name="Takaki Y."/>
            <person name="Yoshida Y."/>
            <person name="Baba S."/>
            <person name="Kobayashi G."/>
            <person name="Nagasaki K."/>
            <person name="Hano T."/>
            <person name="Tomaru Y."/>
        </authorList>
    </citation>
    <scope>NUCLEOTIDE SEQUENCE [LARGE SCALE GENOMIC DNA]</scope>
    <source>
        <strain evidence="2 3">NIES-3715</strain>
    </source>
</reference>
<feature type="region of interest" description="Disordered" evidence="1">
    <location>
        <begin position="2241"/>
        <end position="2275"/>
    </location>
</feature>